<dbReference type="EMBL" id="QJJK01000019">
    <property type="protein sequence ID" value="PXW51618.1"/>
    <property type="molecule type" value="Genomic_DNA"/>
</dbReference>
<dbReference type="InterPro" id="IPR002563">
    <property type="entry name" value="Flavin_Rdtase-like_dom"/>
</dbReference>
<dbReference type="SMART" id="SM00903">
    <property type="entry name" value="Flavin_Reduct"/>
    <property type="match status" value="1"/>
</dbReference>
<proteinExistence type="inferred from homology"/>
<evidence type="ECO:0000259" key="3">
    <source>
        <dbReference type="SMART" id="SM00903"/>
    </source>
</evidence>
<gene>
    <name evidence="4" type="ORF">C7450_11955</name>
</gene>
<name>A0A2V3TTU7_9HYPH</name>
<dbReference type="PANTHER" id="PTHR30466:SF11">
    <property type="entry name" value="FLAVIN-DEPENDENT MONOOXYGENASE, REDUCTASE SUBUNIT HSAB"/>
    <property type="match status" value="1"/>
</dbReference>
<dbReference type="Pfam" id="PF01613">
    <property type="entry name" value="Flavin_Reduct"/>
    <property type="match status" value="1"/>
</dbReference>
<dbReference type="GO" id="GO:0042602">
    <property type="term" value="F:riboflavin reductase (NADPH) activity"/>
    <property type="evidence" value="ECO:0007669"/>
    <property type="project" value="TreeGrafter"/>
</dbReference>
<keyword evidence="2" id="KW-0560">Oxidoreductase</keyword>
<dbReference type="RefSeq" id="WP_110378290.1">
    <property type="nucleotide sequence ID" value="NZ_JAHBRY010000005.1"/>
</dbReference>
<reference evidence="4 5" key="1">
    <citation type="submission" date="2018-05" db="EMBL/GenBank/DDBJ databases">
        <title>Genomic Encyclopedia of Type Strains, Phase IV (KMG-IV): sequencing the most valuable type-strain genomes for metagenomic binning, comparative biology and taxonomic classification.</title>
        <authorList>
            <person name="Goeker M."/>
        </authorList>
    </citation>
    <scope>NUCLEOTIDE SEQUENCE [LARGE SCALE GENOMIC DNA]</scope>
    <source>
        <strain evidence="4 5">DSM 6462</strain>
    </source>
</reference>
<dbReference type="AlphaFoldDB" id="A0A2V3TTU7"/>
<evidence type="ECO:0000313" key="5">
    <source>
        <dbReference type="Proteomes" id="UP000248021"/>
    </source>
</evidence>
<protein>
    <submittedName>
        <fullName evidence="4">Flavin reductase (DIM6/NTAB) family NADH-FMN oxidoreductase RutF</fullName>
    </submittedName>
</protein>
<sequence>MTKPNHAAKSAQIAPFWEVLGERPIGFTVLTAAGDEPVGFVGLSVAHVSADPPLLSAALGPGNKAFGPIRRSGAFAVNFLSSRDDAIARTFMKKGASAAERFRPDDWETLATGSPTLSTAAGVFDCVVERVVELDHAKLLVGRVVASRTGKGGAPLVFFRGGLGVMAIQRSKDA</sequence>
<comment type="similarity">
    <text evidence="1">Belongs to the non-flavoprotein flavin reductase family.</text>
</comment>
<dbReference type="Proteomes" id="UP000248021">
    <property type="component" value="Unassembled WGS sequence"/>
</dbReference>
<evidence type="ECO:0000256" key="1">
    <source>
        <dbReference type="ARBA" id="ARBA00008898"/>
    </source>
</evidence>
<dbReference type="SUPFAM" id="SSF50475">
    <property type="entry name" value="FMN-binding split barrel"/>
    <property type="match status" value="1"/>
</dbReference>
<dbReference type="PANTHER" id="PTHR30466">
    <property type="entry name" value="FLAVIN REDUCTASE"/>
    <property type="match status" value="1"/>
</dbReference>
<feature type="domain" description="Flavin reductase like" evidence="3">
    <location>
        <begin position="20"/>
        <end position="165"/>
    </location>
</feature>
<dbReference type="Gene3D" id="2.30.110.10">
    <property type="entry name" value="Electron Transport, Fmn-binding Protein, Chain A"/>
    <property type="match status" value="1"/>
</dbReference>
<accession>A0A2V3TTU7</accession>
<evidence type="ECO:0000313" key="4">
    <source>
        <dbReference type="EMBL" id="PXW51618.1"/>
    </source>
</evidence>
<organism evidence="4 5">
    <name type="scientific">Chelatococcus asaccharovorans</name>
    <dbReference type="NCBI Taxonomy" id="28210"/>
    <lineage>
        <taxon>Bacteria</taxon>
        <taxon>Pseudomonadati</taxon>
        <taxon>Pseudomonadota</taxon>
        <taxon>Alphaproteobacteria</taxon>
        <taxon>Hyphomicrobiales</taxon>
        <taxon>Chelatococcaceae</taxon>
        <taxon>Chelatococcus</taxon>
    </lineage>
</organism>
<dbReference type="InterPro" id="IPR012349">
    <property type="entry name" value="Split_barrel_FMN-bd"/>
</dbReference>
<dbReference type="OrthoDB" id="9789254at2"/>
<dbReference type="InterPro" id="IPR050268">
    <property type="entry name" value="NADH-dep_flavin_reductase"/>
</dbReference>
<comment type="caution">
    <text evidence="4">The sequence shown here is derived from an EMBL/GenBank/DDBJ whole genome shotgun (WGS) entry which is preliminary data.</text>
</comment>
<evidence type="ECO:0000256" key="2">
    <source>
        <dbReference type="ARBA" id="ARBA00023002"/>
    </source>
</evidence>
<dbReference type="GO" id="GO:0010181">
    <property type="term" value="F:FMN binding"/>
    <property type="evidence" value="ECO:0007669"/>
    <property type="project" value="InterPro"/>
</dbReference>
<keyword evidence="5" id="KW-1185">Reference proteome</keyword>